<dbReference type="OrthoDB" id="9798154at2"/>
<evidence type="ECO:0000313" key="2">
    <source>
        <dbReference type="EMBL" id="AFJ02562.1"/>
    </source>
</evidence>
<dbReference type="Gene3D" id="2.60.40.2470">
    <property type="entry name" value="SoxY domain"/>
    <property type="match status" value="1"/>
</dbReference>
<dbReference type="EMBL" id="CP003380">
    <property type="protein sequence ID" value="AFJ02562.1"/>
    <property type="molecule type" value="Genomic_DNA"/>
</dbReference>
<feature type="domain" description="Ig-like SoxY" evidence="1">
    <location>
        <begin position="55"/>
        <end position="161"/>
    </location>
</feature>
<dbReference type="Pfam" id="PF13501">
    <property type="entry name" value="SoxY"/>
    <property type="match status" value="1"/>
</dbReference>
<dbReference type="InterPro" id="IPR038162">
    <property type="entry name" value="SoxY_sf"/>
</dbReference>
<dbReference type="InterPro" id="IPR032711">
    <property type="entry name" value="SoxY"/>
</dbReference>
<name>I1YI19_METFJ</name>
<evidence type="ECO:0000313" key="3">
    <source>
        <dbReference type="Proteomes" id="UP000009145"/>
    </source>
</evidence>
<dbReference type="KEGG" id="mec:Q7C_1412"/>
<keyword evidence="3" id="KW-1185">Reference proteome</keyword>
<reference evidence="2 3" key="1">
    <citation type="journal article" date="2012" name="J. Bacteriol.">
        <title>Complete genome sequences of Methylophaga sp. strain JAM1 and Methylophaga sp. strain JAM7.</title>
        <authorList>
            <person name="Villeneuve C."/>
            <person name="Martineau C."/>
            <person name="Mauffrey F."/>
            <person name="Villemur R."/>
        </authorList>
    </citation>
    <scope>NUCLEOTIDE SEQUENCE [LARGE SCALE GENOMIC DNA]</scope>
    <source>
        <strain evidence="2 3">JAM7</strain>
    </source>
</reference>
<evidence type="ECO:0000259" key="1">
    <source>
        <dbReference type="Pfam" id="PF13501"/>
    </source>
</evidence>
<gene>
    <name evidence="2" type="ordered locus">Q7C_1412</name>
</gene>
<dbReference type="PROSITE" id="PS51318">
    <property type="entry name" value="TAT"/>
    <property type="match status" value="1"/>
</dbReference>
<proteinExistence type="predicted"/>
<sequence length="162" mass="17458" precursor="true">MTSHFDKTRRYWLKQGVSAATLACVAASGLLLPKQVLAHWPREAFAAKTLEDALKALLGQAETIDDDSVSFTVGAPPTYAVNGATVPVEVNTTLKNIEHLALLVDKNPSPLAMSMTLHSAVMLPFKTLIKVAEDADIIAVIRAENQLYIAKRFVEIDIGGCA</sequence>
<dbReference type="AlphaFoldDB" id="I1YI19"/>
<dbReference type="HOGENOM" id="CLU_118521_0_0_6"/>
<dbReference type="PATRIC" id="fig|754477.3.peg.1393"/>
<dbReference type="STRING" id="754477.Q7C_1412"/>
<dbReference type="eggNOG" id="COG5501">
    <property type="taxonomic scope" value="Bacteria"/>
</dbReference>
<accession>I1YI19</accession>
<protein>
    <submittedName>
        <fullName evidence="2">Sulfur oxidation protein SoxY</fullName>
    </submittedName>
</protein>
<dbReference type="InterPro" id="IPR006311">
    <property type="entry name" value="TAT_signal"/>
</dbReference>
<dbReference type="RefSeq" id="WP_014703982.1">
    <property type="nucleotide sequence ID" value="NC_017856.1"/>
</dbReference>
<organism evidence="2 3">
    <name type="scientific">Methylophaga frappieri (strain ATCC BAA-2434 / DSM 25690 / JAM7)</name>
    <dbReference type="NCBI Taxonomy" id="754477"/>
    <lineage>
        <taxon>Bacteria</taxon>
        <taxon>Pseudomonadati</taxon>
        <taxon>Pseudomonadota</taxon>
        <taxon>Gammaproteobacteria</taxon>
        <taxon>Thiotrichales</taxon>
        <taxon>Piscirickettsiaceae</taxon>
        <taxon>Methylophaga</taxon>
    </lineage>
</organism>
<dbReference type="Proteomes" id="UP000009145">
    <property type="component" value="Chromosome"/>
</dbReference>